<feature type="region of interest" description="Disordered" evidence="7">
    <location>
        <begin position="380"/>
        <end position="415"/>
    </location>
</feature>
<dbReference type="Gene3D" id="1.10.630.10">
    <property type="entry name" value="Cytochrome P450"/>
    <property type="match status" value="2"/>
</dbReference>
<dbReference type="InterPro" id="IPR036396">
    <property type="entry name" value="Cyt_P450_sf"/>
</dbReference>
<dbReference type="GO" id="GO:0020037">
    <property type="term" value="F:heme binding"/>
    <property type="evidence" value="ECO:0007669"/>
    <property type="project" value="InterPro"/>
</dbReference>
<comment type="similarity">
    <text evidence="1 6">Belongs to the cytochrome P450 family.</text>
</comment>
<feature type="binding site" description="axial binding residue" evidence="5">
    <location>
        <position position="356"/>
    </location>
    <ligand>
        <name>heme</name>
        <dbReference type="ChEBI" id="CHEBI:30413"/>
    </ligand>
    <ligandPart>
        <name>Fe</name>
        <dbReference type="ChEBI" id="CHEBI:18248"/>
    </ligandPart>
</feature>
<dbReference type="PROSITE" id="PS00086">
    <property type="entry name" value="CYTOCHROME_P450"/>
    <property type="match status" value="1"/>
</dbReference>
<evidence type="ECO:0000256" key="6">
    <source>
        <dbReference type="RuleBase" id="RU000461"/>
    </source>
</evidence>
<keyword evidence="3 5" id="KW-0408">Iron</keyword>
<keyword evidence="5 6" id="KW-0349">Heme</keyword>
<dbReference type="GO" id="GO:0005737">
    <property type="term" value="C:cytoplasm"/>
    <property type="evidence" value="ECO:0007669"/>
    <property type="project" value="TreeGrafter"/>
</dbReference>
<accession>A0A6A4W7V7</accession>
<evidence type="ECO:0000256" key="5">
    <source>
        <dbReference type="PIRSR" id="PIRSR602401-1"/>
    </source>
</evidence>
<dbReference type="InterPro" id="IPR050182">
    <property type="entry name" value="Cytochrome_P450_fam2"/>
</dbReference>
<sequence>MEAVTALLVLLLLLLAGLWALGPSRPANFPPGPRPWSWLGTLPELLLMARLGQTAAFDRLARRYGPQAFGEPAFTGRPDIFAFIYRAFMKKQGLVFAEGDLWTEHRRFALSHLRQLGFGKRSMERHMADEYRGLSHQLRAAAGRPLPLRGLFDASIINVIWQVIAGRRYALGDGRLAELQATIAELVSVAGVTVPMNVCPPVRHLLPRWSGFQLADNHRRKVADMFAELVREHAGHMARRGACSGSWTAPWAGAGCRSWPDLPRLPLLRAVIEEVLRRHTVLPHALPHCTSFGAAPLGRYTVPRGAFVYSDLRAVHMDETHWEEPAAFRPDRFLDGQGQFRADERHVAFGVGRRRCPAETVARQELLLFTWRSAAPVHRAARRGGPAGGRGRAEEGGFRPHAATGERGARVARGR</sequence>
<dbReference type="GO" id="GO:0006082">
    <property type="term" value="P:organic acid metabolic process"/>
    <property type="evidence" value="ECO:0007669"/>
    <property type="project" value="TreeGrafter"/>
</dbReference>
<evidence type="ECO:0000313" key="10">
    <source>
        <dbReference type="Proteomes" id="UP000440578"/>
    </source>
</evidence>
<comment type="caution">
    <text evidence="9">The sequence shown here is derived from an EMBL/GenBank/DDBJ whole genome shotgun (WGS) entry which is preliminary data.</text>
</comment>
<keyword evidence="8" id="KW-0732">Signal</keyword>
<keyword evidence="4 6" id="KW-0503">Monooxygenase</keyword>
<evidence type="ECO:0000256" key="8">
    <source>
        <dbReference type="SAM" id="SignalP"/>
    </source>
</evidence>
<dbReference type="PRINTS" id="PR00463">
    <property type="entry name" value="EP450I"/>
</dbReference>
<feature type="signal peptide" evidence="8">
    <location>
        <begin position="1"/>
        <end position="20"/>
    </location>
</feature>
<dbReference type="InterPro" id="IPR001128">
    <property type="entry name" value="Cyt_P450"/>
</dbReference>
<evidence type="ECO:0000256" key="3">
    <source>
        <dbReference type="ARBA" id="ARBA00023004"/>
    </source>
</evidence>
<evidence type="ECO:0000313" key="9">
    <source>
        <dbReference type="EMBL" id="KAF0299042.1"/>
    </source>
</evidence>
<dbReference type="Proteomes" id="UP000440578">
    <property type="component" value="Unassembled WGS sequence"/>
</dbReference>
<evidence type="ECO:0000256" key="1">
    <source>
        <dbReference type="ARBA" id="ARBA00010617"/>
    </source>
</evidence>
<dbReference type="GO" id="GO:0016712">
    <property type="term" value="F:oxidoreductase activity, acting on paired donors, with incorporation or reduction of molecular oxygen, reduced flavin or flavoprotein as one donor, and incorporation of one atom of oxygen"/>
    <property type="evidence" value="ECO:0007669"/>
    <property type="project" value="TreeGrafter"/>
</dbReference>
<dbReference type="InterPro" id="IPR017972">
    <property type="entry name" value="Cyt_P450_CS"/>
</dbReference>
<comment type="cofactor">
    <cofactor evidence="5">
        <name>heme</name>
        <dbReference type="ChEBI" id="CHEBI:30413"/>
    </cofactor>
</comment>
<evidence type="ECO:0000256" key="4">
    <source>
        <dbReference type="ARBA" id="ARBA00023033"/>
    </source>
</evidence>
<dbReference type="Pfam" id="PF00067">
    <property type="entry name" value="p450"/>
    <property type="match status" value="2"/>
</dbReference>
<evidence type="ECO:0000256" key="7">
    <source>
        <dbReference type="SAM" id="MobiDB-lite"/>
    </source>
</evidence>
<proteinExistence type="inferred from homology"/>
<keyword evidence="10" id="KW-1185">Reference proteome</keyword>
<dbReference type="GO" id="GO:0008395">
    <property type="term" value="F:steroid hydroxylase activity"/>
    <property type="evidence" value="ECO:0007669"/>
    <property type="project" value="TreeGrafter"/>
</dbReference>
<dbReference type="PANTHER" id="PTHR24300">
    <property type="entry name" value="CYTOCHROME P450 508A4-RELATED"/>
    <property type="match status" value="1"/>
</dbReference>
<dbReference type="OrthoDB" id="3934656at2759"/>
<reference evidence="9 10" key="1">
    <citation type="submission" date="2019-07" db="EMBL/GenBank/DDBJ databases">
        <title>Draft genome assembly of a fouling barnacle, Amphibalanus amphitrite (Darwin, 1854): The first reference genome for Thecostraca.</title>
        <authorList>
            <person name="Kim W."/>
        </authorList>
    </citation>
    <scope>NUCLEOTIDE SEQUENCE [LARGE SCALE GENOMIC DNA]</scope>
    <source>
        <strain evidence="9">SNU_AA5</strain>
        <tissue evidence="9">Soma without cirri and trophi</tissue>
    </source>
</reference>
<keyword evidence="2 5" id="KW-0479">Metal-binding</keyword>
<keyword evidence="6" id="KW-0560">Oxidoreductase</keyword>
<feature type="chain" id="PRO_5025543096" evidence="8">
    <location>
        <begin position="21"/>
        <end position="415"/>
    </location>
</feature>
<organism evidence="9 10">
    <name type="scientific">Amphibalanus amphitrite</name>
    <name type="common">Striped barnacle</name>
    <name type="synonym">Balanus amphitrite</name>
    <dbReference type="NCBI Taxonomy" id="1232801"/>
    <lineage>
        <taxon>Eukaryota</taxon>
        <taxon>Metazoa</taxon>
        <taxon>Ecdysozoa</taxon>
        <taxon>Arthropoda</taxon>
        <taxon>Crustacea</taxon>
        <taxon>Multicrustacea</taxon>
        <taxon>Cirripedia</taxon>
        <taxon>Thoracica</taxon>
        <taxon>Thoracicalcarea</taxon>
        <taxon>Balanomorpha</taxon>
        <taxon>Balanoidea</taxon>
        <taxon>Balanidae</taxon>
        <taxon>Amphibalaninae</taxon>
        <taxon>Amphibalanus</taxon>
    </lineage>
</organism>
<dbReference type="AlphaFoldDB" id="A0A6A4W7V7"/>
<dbReference type="GO" id="GO:0005506">
    <property type="term" value="F:iron ion binding"/>
    <property type="evidence" value="ECO:0007669"/>
    <property type="project" value="InterPro"/>
</dbReference>
<gene>
    <name evidence="9" type="primary">CYP15A1_2</name>
    <name evidence="9" type="ORF">FJT64_000397</name>
</gene>
<name>A0A6A4W7V7_AMPAM</name>
<dbReference type="GO" id="GO:0006805">
    <property type="term" value="P:xenobiotic metabolic process"/>
    <property type="evidence" value="ECO:0007669"/>
    <property type="project" value="TreeGrafter"/>
</dbReference>
<dbReference type="PANTHER" id="PTHR24300:SF403">
    <property type="entry name" value="CYTOCHROME P450 306A1"/>
    <property type="match status" value="1"/>
</dbReference>
<dbReference type="EMBL" id="VIIS01001398">
    <property type="protein sequence ID" value="KAF0299042.1"/>
    <property type="molecule type" value="Genomic_DNA"/>
</dbReference>
<evidence type="ECO:0000256" key="2">
    <source>
        <dbReference type="ARBA" id="ARBA00022723"/>
    </source>
</evidence>
<protein>
    <submittedName>
        <fullName evidence="9">Methyl farnesoate epoxidase</fullName>
    </submittedName>
</protein>
<dbReference type="SUPFAM" id="SSF48264">
    <property type="entry name" value="Cytochrome P450"/>
    <property type="match status" value="1"/>
</dbReference>
<dbReference type="InterPro" id="IPR002401">
    <property type="entry name" value="Cyt_P450_E_grp-I"/>
</dbReference>